<proteinExistence type="inferred from homology"/>
<comment type="caution">
    <text evidence="9">The sequence shown here is derived from an EMBL/GenBank/DDBJ whole genome shotgun (WGS) entry which is preliminary data.</text>
</comment>
<keyword evidence="5 6" id="KW-0501">Molybdenum cofactor biosynthesis</keyword>
<dbReference type="NCBIfam" id="TIGR00177">
    <property type="entry name" value="molyb_syn"/>
    <property type="match status" value="1"/>
</dbReference>
<feature type="domain" description="MoaB/Mog" evidence="8">
    <location>
        <begin position="34"/>
        <end position="178"/>
    </location>
</feature>
<dbReference type="InterPro" id="IPR008284">
    <property type="entry name" value="MoCF_biosynth_CS"/>
</dbReference>
<evidence type="ECO:0000259" key="8">
    <source>
        <dbReference type="SMART" id="SM00852"/>
    </source>
</evidence>
<feature type="compositionally biased region" description="Pro residues" evidence="7">
    <location>
        <begin position="1"/>
        <end position="11"/>
    </location>
</feature>
<dbReference type="EMBL" id="SJPO01000001">
    <property type="protein sequence ID" value="TWT85566.1"/>
    <property type="molecule type" value="Genomic_DNA"/>
</dbReference>
<evidence type="ECO:0000256" key="7">
    <source>
        <dbReference type="SAM" id="MobiDB-lite"/>
    </source>
</evidence>
<dbReference type="InterPro" id="IPR036425">
    <property type="entry name" value="MoaB/Mog-like_dom_sf"/>
</dbReference>
<dbReference type="GO" id="GO:0005829">
    <property type="term" value="C:cytosol"/>
    <property type="evidence" value="ECO:0007669"/>
    <property type="project" value="TreeGrafter"/>
</dbReference>
<comment type="similarity">
    <text evidence="3 6">Belongs to the MoaB/Mog family.</text>
</comment>
<dbReference type="SUPFAM" id="SSF53218">
    <property type="entry name" value="Molybdenum cofactor biosynthesis proteins"/>
    <property type="match status" value="1"/>
</dbReference>
<sequence length="184" mass="19093">MDTPPNEPAGPPAGSGDSPVSRHRAEGPASLACAVVTVSDTRTEADDRGGGAILELLASSPHRVAARRIIPDEPTVINDAICALVDQPDIDAVLLTGGTGIAPRDHTIDVVERLLDKRLPGYGELLRMLSYQQVGSAAMLSRATAGVVGQTIILTMPGSPAAVRLAMQELILPELGHLVSQARG</sequence>
<feature type="region of interest" description="Disordered" evidence="7">
    <location>
        <begin position="1"/>
        <end position="26"/>
    </location>
</feature>
<name>A0A5C5ZEH8_9BACT</name>
<evidence type="ECO:0000256" key="3">
    <source>
        <dbReference type="ARBA" id="ARBA00006112"/>
    </source>
</evidence>
<evidence type="ECO:0000256" key="1">
    <source>
        <dbReference type="ARBA" id="ARBA00003487"/>
    </source>
</evidence>
<protein>
    <recommendedName>
        <fullName evidence="4 6">Molybdenum cofactor biosynthesis protein B</fullName>
    </recommendedName>
</protein>
<dbReference type="PANTHER" id="PTHR43232:SF2">
    <property type="entry name" value="MOLYBDENUM COFACTOR BIOSYNTHESIS PROTEIN B"/>
    <property type="match status" value="1"/>
</dbReference>
<dbReference type="GO" id="GO:0006777">
    <property type="term" value="P:Mo-molybdopterin cofactor biosynthetic process"/>
    <property type="evidence" value="ECO:0007669"/>
    <property type="project" value="UniProtKB-UniRule"/>
</dbReference>
<gene>
    <name evidence="9" type="primary">moaB</name>
    <name evidence="9" type="ORF">Pla123a_03730</name>
</gene>
<dbReference type="PANTHER" id="PTHR43232">
    <property type="entry name" value="MOLYBDENUM COFACTOR BIOSYNTHESIS PROTEIN B"/>
    <property type="match status" value="1"/>
</dbReference>
<dbReference type="InterPro" id="IPR001453">
    <property type="entry name" value="MoaB/Mog_dom"/>
</dbReference>
<dbReference type="SMART" id="SM00852">
    <property type="entry name" value="MoCF_biosynth"/>
    <property type="match status" value="1"/>
</dbReference>
<evidence type="ECO:0000256" key="6">
    <source>
        <dbReference type="PIRNR" id="PIRNR006443"/>
    </source>
</evidence>
<evidence type="ECO:0000256" key="5">
    <source>
        <dbReference type="ARBA" id="ARBA00023150"/>
    </source>
</evidence>
<dbReference type="CDD" id="cd00886">
    <property type="entry name" value="MogA_MoaB"/>
    <property type="match status" value="1"/>
</dbReference>
<dbReference type="Gene3D" id="3.40.980.10">
    <property type="entry name" value="MoaB/Mog-like domain"/>
    <property type="match status" value="1"/>
</dbReference>
<evidence type="ECO:0000256" key="2">
    <source>
        <dbReference type="ARBA" id="ARBA00005046"/>
    </source>
</evidence>
<dbReference type="Proteomes" id="UP000318478">
    <property type="component" value="Unassembled WGS sequence"/>
</dbReference>
<dbReference type="AlphaFoldDB" id="A0A5C5ZEH8"/>
<comment type="pathway">
    <text evidence="2 6">Cofactor biosynthesis; molybdopterin biosynthesis.</text>
</comment>
<accession>A0A5C5ZEH8</accession>
<keyword evidence="10" id="KW-1185">Reference proteome</keyword>
<dbReference type="OrthoDB" id="9784492at2"/>
<organism evidence="9 10">
    <name type="scientific">Posidoniimonas polymericola</name>
    <dbReference type="NCBI Taxonomy" id="2528002"/>
    <lineage>
        <taxon>Bacteria</taxon>
        <taxon>Pseudomonadati</taxon>
        <taxon>Planctomycetota</taxon>
        <taxon>Planctomycetia</taxon>
        <taxon>Pirellulales</taxon>
        <taxon>Lacipirellulaceae</taxon>
        <taxon>Posidoniimonas</taxon>
    </lineage>
</organism>
<dbReference type="FunFam" id="3.40.980.10:FF:000006">
    <property type="entry name" value="Molybdenum cofactor biosynthesis protein B"/>
    <property type="match status" value="1"/>
</dbReference>
<dbReference type="PIRSF" id="PIRSF006443">
    <property type="entry name" value="MoaB"/>
    <property type="match status" value="1"/>
</dbReference>
<evidence type="ECO:0000313" key="9">
    <source>
        <dbReference type="EMBL" id="TWT85566.1"/>
    </source>
</evidence>
<dbReference type="UniPathway" id="UPA00344"/>
<dbReference type="Pfam" id="PF00994">
    <property type="entry name" value="MoCF_biosynth"/>
    <property type="match status" value="1"/>
</dbReference>
<evidence type="ECO:0000313" key="10">
    <source>
        <dbReference type="Proteomes" id="UP000318478"/>
    </source>
</evidence>
<dbReference type="InterPro" id="IPR012245">
    <property type="entry name" value="MoaB"/>
</dbReference>
<reference evidence="9 10" key="1">
    <citation type="submission" date="2019-02" db="EMBL/GenBank/DDBJ databases">
        <title>Deep-cultivation of Planctomycetes and their phenomic and genomic characterization uncovers novel biology.</title>
        <authorList>
            <person name="Wiegand S."/>
            <person name="Jogler M."/>
            <person name="Boedeker C."/>
            <person name="Pinto D."/>
            <person name="Vollmers J."/>
            <person name="Rivas-Marin E."/>
            <person name="Kohn T."/>
            <person name="Peeters S.H."/>
            <person name="Heuer A."/>
            <person name="Rast P."/>
            <person name="Oberbeckmann S."/>
            <person name="Bunk B."/>
            <person name="Jeske O."/>
            <person name="Meyerdierks A."/>
            <person name="Storesund J.E."/>
            <person name="Kallscheuer N."/>
            <person name="Luecker S."/>
            <person name="Lage O.M."/>
            <person name="Pohl T."/>
            <person name="Merkel B.J."/>
            <person name="Hornburger P."/>
            <person name="Mueller R.-W."/>
            <person name="Bruemmer F."/>
            <person name="Labrenz M."/>
            <person name="Spormann A.M."/>
            <person name="Op Den Camp H."/>
            <person name="Overmann J."/>
            <person name="Amann R."/>
            <person name="Jetten M.S.M."/>
            <person name="Mascher T."/>
            <person name="Medema M.H."/>
            <person name="Devos D.P."/>
            <person name="Kaster A.-K."/>
            <person name="Ovreas L."/>
            <person name="Rohde M."/>
            <person name="Galperin M.Y."/>
            <person name="Jogler C."/>
        </authorList>
    </citation>
    <scope>NUCLEOTIDE SEQUENCE [LARGE SCALE GENOMIC DNA]</scope>
    <source>
        <strain evidence="9 10">Pla123a</strain>
    </source>
</reference>
<dbReference type="PROSITE" id="PS01078">
    <property type="entry name" value="MOCF_BIOSYNTHESIS_1"/>
    <property type="match status" value="1"/>
</dbReference>
<comment type="function">
    <text evidence="1 6">May be involved in the biosynthesis of molybdopterin.</text>
</comment>
<dbReference type="RefSeq" id="WP_146583824.1">
    <property type="nucleotide sequence ID" value="NZ_SJPO01000001.1"/>
</dbReference>
<evidence type="ECO:0000256" key="4">
    <source>
        <dbReference type="ARBA" id="ARBA00015262"/>
    </source>
</evidence>